<dbReference type="PATRIC" id="fig|1212765.3.peg.450"/>
<dbReference type="AlphaFoldDB" id="I7CFJ7"/>
<accession>I7CFJ7</accession>
<reference evidence="2 3" key="1">
    <citation type="journal article" date="2012" name="J. Bacteriol.">
        <title>Genome Sequence of "Candidatus Mycoplasma haemolamae" Strain Purdue, a Red Blood Cell Pathogen of Alpacas (Vicugna pacos) and Llamas (Lama glama).</title>
        <authorList>
            <person name="Guimaraes A.M."/>
            <person name="Toth B."/>
            <person name="Santos A.P."/>
            <person name="do Nascimento N.C."/>
            <person name="Kritchevsky J.E."/>
            <person name="Messick J.B."/>
        </authorList>
    </citation>
    <scope>NUCLEOTIDE SEQUENCE [LARGE SCALE GENOMIC DNA]</scope>
    <source>
        <strain evidence="2 3">Purdue</strain>
    </source>
</reference>
<dbReference type="Proteomes" id="UP000006502">
    <property type="component" value="Chromosome"/>
</dbReference>
<sequence>MALSLSGFGGVAGGGCGILHVVSAQNSSSVALSREESRDPVASEDSPSTKQLEAGQSLLEKTEVKWWLVKDSESSDEEDEDDLEEVVTQGLVGKLFLTKTKDEEGFGDFVYKLEVKFSGETNTPKDVQFELDFESPLTEEKIKNILDNVNGSNEVSPDDIDEVVKTFNSYRKDLISLLGPKAFESLQDKTALLKTQ</sequence>
<reference evidence="3" key="2">
    <citation type="submission" date="2012-07" db="EMBL/GenBank/DDBJ databases">
        <title>Complete genome sequence of 'Candidatus Mycoplasma haemolamae'.</title>
        <authorList>
            <person name="Guimaraes A.M.S."/>
            <person name="Toth B."/>
            <person name="Santos A.P."/>
            <person name="Nascimento N.C."/>
            <person name="Sojka J.E."/>
            <person name="Messick J.B."/>
        </authorList>
    </citation>
    <scope>NUCLEOTIDE SEQUENCE [LARGE SCALE GENOMIC DNA]</scope>
    <source>
        <strain evidence="3">Purdue</strain>
    </source>
</reference>
<protein>
    <submittedName>
        <fullName evidence="2">Uncharacterized protein</fullName>
    </submittedName>
</protein>
<proteinExistence type="predicted"/>
<evidence type="ECO:0000313" key="3">
    <source>
        <dbReference type="Proteomes" id="UP000006502"/>
    </source>
</evidence>
<keyword evidence="3" id="KW-1185">Reference proteome</keyword>
<feature type="region of interest" description="Disordered" evidence="1">
    <location>
        <begin position="29"/>
        <end position="57"/>
    </location>
</feature>
<dbReference type="KEGG" id="mhl:MHLP_02005"/>
<gene>
    <name evidence="2" type="ordered locus">MHLP_02005</name>
</gene>
<organism evidence="2 3">
    <name type="scientific">Mycoplasma haematolamae (strain Purdue)</name>
    <dbReference type="NCBI Taxonomy" id="1212765"/>
    <lineage>
        <taxon>Bacteria</taxon>
        <taxon>Bacillati</taxon>
        <taxon>Mycoplasmatota</taxon>
        <taxon>Mollicutes</taxon>
        <taxon>Mycoplasmataceae</taxon>
        <taxon>Mycoplasma</taxon>
    </lineage>
</organism>
<dbReference type="EMBL" id="CP003731">
    <property type="protein sequence ID" value="AFO51981.1"/>
    <property type="molecule type" value="Genomic_DNA"/>
</dbReference>
<evidence type="ECO:0000313" key="2">
    <source>
        <dbReference type="EMBL" id="AFO51981.1"/>
    </source>
</evidence>
<dbReference type="HOGENOM" id="CLU_1218666_0_0_14"/>
<name>I7CFJ7_MYCHA</name>
<evidence type="ECO:0000256" key="1">
    <source>
        <dbReference type="SAM" id="MobiDB-lite"/>
    </source>
</evidence>
<dbReference type="STRING" id="1212765.MHLP_02005"/>